<keyword evidence="2" id="KW-1185">Reference proteome</keyword>
<sequence length="161" mass="17832">MNNANFAQRKFEEGFNCAESVLFGSVRDKNFDLPLILAASSGFGGGMGRKQKVCGAITGAVMAIGVLNSPYNDSAELDVEILTSSMEIKNRNYQLVHEFISHFEKEFGHVNCLELLDNCDLTTPEGSALFKSGKLKQQLCYKYVRYAADYVENLIKNDNAV</sequence>
<evidence type="ECO:0000313" key="2">
    <source>
        <dbReference type="Proteomes" id="UP000295221"/>
    </source>
</evidence>
<proteinExistence type="predicted"/>
<dbReference type="Pfam" id="PF09719">
    <property type="entry name" value="C_GCAxxG_C_C"/>
    <property type="match status" value="1"/>
</dbReference>
<gene>
    <name evidence="1" type="ORF">EV194_10371</name>
</gene>
<dbReference type="Proteomes" id="UP000295221">
    <property type="component" value="Unassembled WGS sequence"/>
</dbReference>
<dbReference type="RefSeq" id="WP_132432985.1">
    <property type="nucleotide sequence ID" value="NZ_SLWK01000003.1"/>
</dbReference>
<dbReference type="NCBIfam" id="TIGR01909">
    <property type="entry name" value="C_GCAxxG_C_C"/>
    <property type="match status" value="1"/>
</dbReference>
<accession>A0A4V2RWM4</accession>
<evidence type="ECO:0000313" key="1">
    <source>
        <dbReference type="EMBL" id="TCO09160.1"/>
    </source>
</evidence>
<protein>
    <submittedName>
        <fullName evidence="1">C_GCAxxG_C_C family probable redox protein</fullName>
    </submittedName>
</protein>
<comment type="caution">
    <text evidence="1">The sequence shown here is derived from an EMBL/GenBank/DDBJ whole genome shotgun (WGS) entry which is preliminary data.</text>
</comment>
<dbReference type="OrthoDB" id="9791535at2"/>
<reference evidence="1 2" key="1">
    <citation type="submission" date="2019-03" db="EMBL/GenBank/DDBJ databases">
        <title>Genomic Encyclopedia of Type Strains, Phase IV (KMG-IV): sequencing the most valuable type-strain genomes for metagenomic binning, comparative biology and taxonomic classification.</title>
        <authorList>
            <person name="Goeker M."/>
        </authorList>
    </citation>
    <scope>NUCLEOTIDE SEQUENCE [LARGE SCALE GENOMIC DNA]</scope>
    <source>
        <strain evidence="1 2">DSM 24179</strain>
    </source>
</reference>
<name>A0A4V2RWM4_9BACT</name>
<dbReference type="EMBL" id="SLWK01000003">
    <property type="protein sequence ID" value="TCO09160.1"/>
    <property type="molecule type" value="Genomic_DNA"/>
</dbReference>
<dbReference type="InterPro" id="IPR010181">
    <property type="entry name" value="CGCAxxGCC_motif"/>
</dbReference>
<dbReference type="AlphaFoldDB" id="A0A4V2RWM4"/>
<organism evidence="1 2">
    <name type="scientific">Natronoflexus pectinivorans</name>
    <dbReference type="NCBI Taxonomy" id="682526"/>
    <lineage>
        <taxon>Bacteria</taxon>
        <taxon>Pseudomonadati</taxon>
        <taxon>Bacteroidota</taxon>
        <taxon>Bacteroidia</taxon>
        <taxon>Marinilabiliales</taxon>
        <taxon>Marinilabiliaceae</taxon>
        <taxon>Natronoflexus</taxon>
    </lineage>
</organism>